<dbReference type="OrthoDB" id="9802627at2"/>
<dbReference type="InterPro" id="IPR012338">
    <property type="entry name" value="Beta-lactam/transpept-like"/>
</dbReference>
<evidence type="ECO:0000256" key="2">
    <source>
        <dbReference type="ARBA" id="ARBA00022801"/>
    </source>
</evidence>
<dbReference type="PANTHER" id="PTHR30023:SF0">
    <property type="entry name" value="PENICILLIN-SENSITIVE CARBOXYPEPTIDASE A"/>
    <property type="match status" value="1"/>
</dbReference>
<keyword evidence="3" id="KW-0121">Carboxypeptidase</keyword>
<dbReference type="EMBL" id="MRCB01000014">
    <property type="protein sequence ID" value="OKH22395.1"/>
    <property type="molecule type" value="Genomic_DNA"/>
</dbReference>
<name>A0A1U7HFR9_9CYAN</name>
<organism evidence="3 4">
    <name type="scientific">Hydrococcus rivularis NIES-593</name>
    <dbReference type="NCBI Taxonomy" id="1921803"/>
    <lineage>
        <taxon>Bacteria</taxon>
        <taxon>Bacillati</taxon>
        <taxon>Cyanobacteriota</taxon>
        <taxon>Cyanophyceae</taxon>
        <taxon>Pleurocapsales</taxon>
        <taxon>Hydrococcaceae</taxon>
        <taxon>Hydrococcus</taxon>
    </lineage>
</organism>
<dbReference type="Gene3D" id="3.40.710.10">
    <property type="entry name" value="DD-peptidase/beta-lactamase superfamily"/>
    <property type="match status" value="2"/>
</dbReference>
<gene>
    <name evidence="3" type="ORF">NIES593_13060</name>
</gene>
<dbReference type="GO" id="GO:0006508">
    <property type="term" value="P:proteolysis"/>
    <property type="evidence" value="ECO:0007669"/>
    <property type="project" value="InterPro"/>
</dbReference>
<dbReference type="Pfam" id="PF02113">
    <property type="entry name" value="Peptidase_S13"/>
    <property type="match status" value="1"/>
</dbReference>
<dbReference type="AlphaFoldDB" id="A0A1U7HFR9"/>
<evidence type="ECO:0000313" key="3">
    <source>
        <dbReference type="EMBL" id="OKH22395.1"/>
    </source>
</evidence>
<dbReference type="InterPro" id="IPR000667">
    <property type="entry name" value="Peptidase_S13"/>
</dbReference>
<comment type="caution">
    <text evidence="3">The sequence shown here is derived from an EMBL/GenBank/DDBJ whole genome shotgun (WGS) entry which is preliminary data.</text>
</comment>
<protein>
    <submittedName>
        <fullName evidence="3">D-alanyl-D-alanine carboxypeptidase/D-alanyl-D-alanine-endopeptidase</fullName>
    </submittedName>
</protein>
<reference evidence="3 4" key="1">
    <citation type="submission" date="2016-11" db="EMBL/GenBank/DDBJ databases">
        <title>Draft Genome Sequences of Nine Cyanobacterial Strains from Diverse Habitats.</title>
        <authorList>
            <person name="Zhu T."/>
            <person name="Hou S."/>
            <person name="Lu X."/>
            <person name="Hess W.R."/>
        </authorList>
    </citation>
    <scope>NUCLEOTIDE SEQUENCE [LARGE SCALE GENOMIC DNA]</scope>
    <source>
        <strain evidence="3 4">NIES-593</strain>
    </source>
</reference>
<proteinExistence type="inferred from homology"/>
<dbReference type="STRING" id="1921803.NIES593_13060"/>
<dbReference type="PANTHER" id="PTHR30023">
    <property type="entry name" value="D-ALANYL-D-ALANINE CARBOXYPEPTIDASE"/>
    <property type="match status" value="1"/>
</dbReference>
<keyword evidence="2" id="KW-0378">Hydrolase</keyword>
<dbReference type="NCBIfam" id="TIGR00666">
    <property type="entry name" value="PBP4"/>
    <property type="match status" value="1"/>
</dbReference>
<dbReference type="RefSeq" id="WP_073600000.1">
    <property type="nucleotide sequence ID" value="NZ_MRCB01000014.1"/>
</dbReference>
<dbReference type="PRINTS" id="PR00922">
    <property type="entry name" value="DADACBPTASE3"/>
</dbReference>
<evidence type="ECO:0000256" key="1">
    <source>
        <dbReference type="ARBA" id="ARBA00006096"/>
    </source>
</evidence>
<dbReference type="SUPFAM" id="SSF56601">
    <property type="entry name" value="beta-lactamase/transpeptidase-like"/>
    <property type="match status" value="1"/>
</dbReference>
<dbReference type="GO" id="GO:0000270">
    <property type="term" value="P:peptidoglycan metabolic process"/>
    <property type="evidence" value="ECO:0007669"/>
    <property type="project" value="TreeGrafter"/>
</dbReference>
<comment type="similarity">
    <text evidence="1">Belongs to the peptidase S13 family.</text>
</comment>
<keyword evidence="4" id="KW-1185">Reference proteome</keyword>
<dbReference type="Gene3D" id="3.50.80.20">
    <property type="entry name" value="D-Ala-D-Ala carboxypeptidase C, peptidase S13"/>
    <property type="match status" value="1"/>
</dbReference>
<dbReference type="GO" id="GO:0004185">
    <property type="term" value="F:serine-type carboxypeptidase activity"/>
    <property type="evidence" value="ECO:0007669"/>
    <property type="project" value="InterPro"/>
</dbReference>
<keyword evidence="3" id="KW-0645">Protease</keyword>
<dbReference type="Proteomes" id="UP000186868">
    <property type="component" value="Unassembled WGS sequence"/>
</dbReference>
<sequence length="501" mass="55462">MQNRIVSWGYSVCFFVSLLGIQVPGQGILANTVEESLVSKEFRGFSESLCPSDLKTAIETVINRPEFKRSRWGILIQTLDSGEMLYSLDAEKYFIPASSVKLLTTAAALLQFGSQFRIRTSVYGTGDVANLTTLRLVGRGDPSFSSDRLKDLAQQLKRQGVRRISNVIVEDNYFEQTGINSSWEWGDIFFSYGTSVNSLILNENSVTLTLSPRQPDFSLKVDWSDPIAARQWQIENQTITASEETSSSIEIQRNFGRSFLEIQGEMSIDSEPTPWELAIVDPSQYFLESFLEALIAQGIKVKQGAIAKESEKNSLGKELAFVESDPLSILLQKTNRESNNLFAEALLQILGSESQNKTSLEVVKEKLTELGVNPESYVLVDGSGLSRHNLVSPEAIAQTLRFMAQTPEAKTYQDSLAVAGVSGTLQERFKNTLVAENLQGKTGTLSGNSALSGYLTVPGYRRLVFSIMVNQSDRPASDLRAAIDEIIVLISQLKSCQEKRL</sequence>
<accession>A0A1U7HFR9</accession>
<evidence type="ECO:0000313" key="4">
    <source>
        <dbReference type="Proteomes" id="UP000186868"/>
    </source>
</evidence>